<dbReference type="PROSITE" id="PS51677">
    <property type="entry name" value="NODB"/>
    <property type="match status" value="1"/>
</dbReference>
<evidence type="ECO:0000256" key="1">
    <source>
        <dbReference type="SAM" id="MobiDB-lite"/>
    </source>
</evidence>
<dbReference type="InterPro" id="IPR011330">
    <property type="entry name" value="Glyco_hydro/deAcase_b/a-brl"/>
</dbReference>
<sequence length="291" mass="32270">MEGAVVTAYAWPADARAALCVTFDLDAESPYIWRTRADPPADVAELEQRRYGPRRGVEHLLAVLDRTATPATFFVPGWVATQHRNAVRDVVAAGHELALHGWCHEPPDQLTPDELRATLRRARDVIGDLAGRAPRGYRSPSWRMTPTALDVLAELGLAYDSSLMGDDRPYDVGGLVEIPVDWTTDDAVHYRYTGHGERAPVAPQLVVDSWRDELAGARDHGALVMLTMHPWISGRPARAHRLEQLLHEAHGLDDLWIGTAGALADHHTDLPHSAQRTRVARDEIGRPDDDR</sequence>
<dbReference type="Gene3D" id="3.20.20.370">
    <property type="entry name" value="Glycoside hydrolase/deacetylase"/>
    <property type="match status" value="1"/>
</dbReference>
<dbReference type="InterPro" id="IPR037950">
    <property type="entry name" value="PgdA-like"/>
</dbReference>
<dbReference type="PANTHER" id="PTHR47561:SF1">
    <property type="entry name" value="POLYSACCHARIDE DEACETYLASE FAMILY PROTEIN (AFU_ORTHOLOGUE AFUA_6G05030)"/>
    <property type="match status" value="1"/>
</dbReference>
<proteinExistence type="predicted"/>
<dbReference type="PANTHER" id="PTHR47561">
    <property type="entry name" value="POLYSACCHARIDE DEACETYLASE FAMILY PROTEIN (AFU_ORTHOLOGUE AFUA_6G05030)"/>
    <property type="match status" value="1"/>
</dbReference>
<organism evidence="3 4">
    <name type="scientific">Jatrophihabitans endophyticus</name>
    <dbReference type="NCBI Taxonomy" id="1206085"/>
    <lineage>
        <taxon>Bacteria</taxon>
        <taxon>Bacillati</taxon>
        <taxon>Actinomycetota</taxon>
        <taxon>Actinomycetes</taxon>
        <taxon>Jatrophihabitantales</taxon>
        <taxon>Jatrophihabitantaceae</taxon>
        <taxon>Jatrophihabitans</taxon>
    </lineage>
</organism>
<keyword evidence="4" id="KW-1185">Reference proteome</keyword>
<dbReference type="SUPFAM" id="SSF88713">
    <property type="entry name" value="Glycoside hydrolase/deacetylase"/>
    <property type="match status" value="1"/>
</dbReference>
<evidence type="ECO:0000259" key="2">
    <source>
        <dbReference type="PROSITE" id="PS51677"/>
    </source>
</evidence>
<feature type="region of interest" description="Disordered" evidence="1">
    <location>
        <begin position="268"/>
        <end position="291"/>
    </location>
</feature>
<dbReference type="GO" id="GO:0005975">
    <property type="term" value="P:carbohydrate metabolic process"/>
    <property type="evidence" value="ECO:0007669"/>
    <property type="project" value="InterPro"/>
</dbReference>
<dbReference type="CDD" id="cd10938">
    <property type="entry name" value="CE4_HpPgdA_like"/>
    <property type="match status" value="1"/>
</dbReference>
<dbReference type="Pfam" id="PF01522">
    <property type="entry name" value="Polysacc_deac_1"/>
    <property type="match status" value="1"/>
</dbReference>
<gene>
    <name evidence="3" type="ORF">SAMN05443575_3713</name>
</gene>
<dbReference type="InterPro" id="IPR002509">
    <property type="entry name" value="NODB_dom"/>
</dbReference>
<dbReference type="AlphaFoldDB" id="A0A1M5S2W3"/>
<protein>
    <submittedName>
        <fullName evidence="3">Peptidoglycan/xylan/chitin deacetylase, PgdA/CDA1 family</fullName>
    </submittedName>
</protein>
<dbReference type="EMBL" id="FQVU01000005">
    <property type="protein sequence ID" value="SHH32303.1"/>
    <property type="molecule type" value="Genomic_DNA"/>
</dbReference>
<dbReference type="GO" id="GO:0016810">
    <property type="term" value="F:hydrolase activity, acting on carbon-nitrogen (but not peptide) bonds"/>
    <property type="evidence" value="ECO:0007669"/>
    <property type="project" value="InterPro"/>
</dbReference>
<feature type="domain" description="NodB homology" evidence="2">
    <location>
        <begin position="41"/>
        <end position="258"/>
    </location>
</feature>
<evidence type="ECO:0000313" key="3">
    <source>
        <dbReference type="EMBL" id="SHH32303.1"/>
    </source>
</evidence>
<accession>A0A1M5S2W3</accession>
<reference evidence="3 4" key="1">
    <citation type="submission" date="2016-11" db="EMBL/GenBank/DDBJ databases">
        <authorList>
            <person name="Jaros S."/>
            <person name="Januszkiewicz K."/>
            <person name="Wedrychowicz H."/>
        </authorList>
    </citation>
    <scope>NUCLEOTIDE SEQUENCE [LARGE SCALE GENOMIC DNA]</scope>
    <source>
        <strain evidence="3 4">DSM 45627</strain>
    </source>
</reference>
<evidence type="ECO:0000313" key="4">
    <source>
        <dbReference type="Proteomes" id="UP000186132"/>
    </source>
</evidence>
<feature type="compositionally biased region" description="Basic and acidic residues" evidence="1">
    <location>
        <begin position="279"/>
        <end position="291"/>
    </location>
</feature>
<dbReference type="STRING" id="1206085.SAMN05443575_3713"/>
<dbReference type="Proteomes" id="UP000186132">
    <property type="component" value="Unassembled WGS sequence"/>
</dbReference>
<name>A0A1M5S2W3_9ACTN</name>